<keyword evidence="11" id="KW-0067">ATP-binding</keyword>
<dbReference type="InterPro" id="IPR025669">
    <property type="entry name" value="AAA_dom"/>
</dbReference>
<comment type="subcellular location">
    <subcellularLocation>
        <location evidence="1">Cell inner membrane</location>
        <topology evidence="1">Multi-pass membrane protein</topology>
    </subcellularLocation>
</comment>
<dbReference type="InterPro" id="IPR005702">
    <property type="entry name" value="Wzc-like_C"/>
</dbReference>
<dbReference type="EC" id="2.7.10.2" evidence="4"/>
<feature type="region of interest" description="Disordered" evidence="17">
    <location>
        <begin position="524"/>
        <end position="562"/>
    </location>
</feature>
<evidence type="ECO:0000256" key="12">
    <source>
        <dbReference type="ARBA" id="ARBA00022989"/>
    </source>
</evidence>
<keyword evidence="5" id="KW-1003">Cell membrane</keyword>
<evidence type="ECO:0000256" key="13">
    <source>
        <dbReference type="ARBA" id="ARBA00023136"/>
    </source>
</evidence>
<dbReference type="Gene3D" id="3.40.50.300">
    <property type="entry name" value="P-loop containing nucleotide triphosphate hydrolases"/>
    <property type="match status" value="1"/>
</dbReference>
<keyword evidence="14" id="KW-0829">Tyrosine-protein kinase</keyword>
<keyword evidence="12 18" id="KW-1133">Transmembrane helix</keyword>
<keyword evidence="22" id="KW-1185">Reference proteome</keyword>
<comment type="similarity">
    <text evidence="2">Belongs to the CpsD/CapB family.</text>
</comment>
<evidence type="ECO:0000256" key="9">
    <source>
        <dbReference type="ARBA" id="ARBA00022741"/>
    </source>
</evidence>
<keyword evidence="13 18" id="KW-0472">Membrane</keyword>
<name>A0A109K108_9BRAD</name>
<gene>
    <name evidence="21" type="ORF">AS156_33520</name>
</gene>
<evidence type="ECO:0000256" key="10">
    <source>
        <dbReference type="ARBA" id="ARBA00022777"/>
    </source>
</evidence>
<dbReference type="InterPro" id="IPR027417">
    <property type="entry name" value="P-loop_NTPase"/>
</dbReference>
<keyword evidence="6" id="KW-0997">Cell inner membrane</keyword>
<comment type="similarity">
    <text evidence="3">Belongs to the etk/wzc family.</text>
</comment>
<keyword evidence="9" id="KW-0547">Nucleotide-binding</keyword>
<comment type="caution">
    <text evidence="21">The sequence shown here is derived from an EMBL/GenBank/DDBJ whole genome shotgun (WGS) entry which is preliminary data.</text>
</comment>
<dbReference type="GO" id="GO:0005524">
    <property type="term" value="F:ATP binding"/>
    <property type="evidence" value="ECO:0007669"/>
    <property type="project" value="UniProtKB-KW"/>
</dbReference>
<evidence type="ECO:0000256" key="6">
    <source>
        <dbReference type="ARBA" id="ARBA00022519"/>
    </source>
</evidence>
<reference evidence="21 22" key="1">
    <citation type="submission" date="2015-11" db="EMBL/GenBank/DDBJ databases">
        <title>Draft Genome Sequence of the Strain BR 10303 (Bradyrhizobium sp.) isolated from nodules of Centrolobium paraense.</title>
        <authorList>
            <person name="Zelli J.E."/>
            <person name="Simoes-Araujo J.L."/>
            <person name="Barauna A.C."/>
            <person name="Silva K."/>
        </authorList>
    </citation>
    <scope>NUCLEOTIDE SEQUENCE [LARGE SCALE GENOMIC DNA]</scope>
    <source>
        <strain evidence="21 22">BR 10303</strain>
    </source>
</reference>
<dbReference type="InterPro" id="IPR003856">
    <property type="entry name" value="LPS_length_determ_N"/>
</dbReference>
<feature type="coiled-coil region" evidence="16">
    <location>
        <begin position="214"/>
        <end position="284"/>
    </location>
</feature>
<dbReference type="PANTHER" id="PTHR32309">
    <property type="entry name" value="TYROSINE-PROTEIN KINASE"/>
    <property type="match status" value="1"/>
</dbReference>
<evidence type="ECO:0000256" key="8">
    <source>
        <dbReference type="ARBA" id="ARBA00022692"/>
    </source>
</evidence>
<dbReference type="InterPro" id="IPR050445">
    <property type="entry name" value="Bact_polysacc_biosynth/exp"/>
</dbReference>
<feature type="compositionally biased region" description="Basic and acidic residues" evidence="17">
    <location>
        <begin position="546"/>
        <end position="562"/>
    </location>
</feature>
<sequence>MLQTRITPPREIESPTQESASLEQTVSSAIALIGRQYPVMIFVMCLCIGLAGVYLMTAPKRFTGTAVLLIDSRKMQGLQTQQPTGADTSIDSAMVDSQVEVLKSETIATNVIKQLHLLDSPEFTSDEPGLLGSVSNLFSWMFPEQPPSEAALMRMAIGKLTGNLSIKRVGLSYVIEISYQSRSPDEAARIANAVADGYINDSLESKYQASRRAAVWLQDRLKELRTEASTAERAVADFKAKNNIVDAGGRLLTEQQLAEINSSLTQARSQRAEAQAKLERITAILNSDDGDSKVILNDLATVTDTMNNPVITKLRQTYLDYAAREADWSNRYGPTHLAVVNLRNQMREIRHSITDELRRTAEVYKSDLAIAKAREESSQKSLNDTIALSNGTNQAQIALRDLESNAQSARALSDNFLQLYMVSVQQQSFPITEARVITQASNAPNKTSPKTTLILLATLIGGAILAGGVAILLDMMDRVFRTVSQVEQFLHTSCLASIPAIGSEQNVRLAGHALLTKAGQLFNKRKKPQPAAPKPVPAAASGLPMDKSEVRSKHPQPHGDRLLTADQSVGRYVINSPFSRFAEGFRSIKLACDLSSYGSANKVVGITSGLPNEGKSTVSEALAQTVAQSGSRTLLIDGDIRNPSLTARLAPSAQAGLIDVVVGRVDWTDAVWIDPQTNLHFMPCVVTSRFSNSSDVLASPQMERLFQHLREHYDRIILDLSPLAPVIDVRATGALADSYILVVEWAKAKVDILERVLSEAPVVRERMLGAVLNKVNMAVMSRYDIYSAGYYRNRYYKRYGYVD</sequence>
<comment type="catalytic activity">
    <reaction evidence="15">
        <text>L-tyrosyl-[protein] + ATP = O-phospho-L-tyrosyl-[protein] + ADP + H(+)</text>
        <dbReference type="Rhea" id="RHEA:10596"/>
        <dbReference type="Rhea" id="RHEA-COMP:10136"/>
        <dbReference type="Rhea" id="RHEA-COMP:20101"/>
        <dbReference type="ChEBI" id="CHEBI:15378"/>
        <dbReference type="ChEBI" id="CHEBI:30616"/>
        <dbReference type="ChEBI" id="CHEBI:46858"/>
        <dbReference type="ChEBI" id="CHEBI:61978"/>
        <dbReference type="ChEBI" id="CHEBI:456216"/>
        <dbReference type="EC" id="2.7.10.2"/>
    </reaction>
</comment>
<dbReference type="GO" id="GO:0004715">
    <property type="term" value="F:non-membrane spanning protein tyrosine kinase activity"/>
    <property type="evidence" value="ECO:0007669"/>
    <property type="project" value="UniProtKB-EC"/>
</dbReference>
<evidence type="ECO:0000256" key="17">
    <source>
        <dbReference type="SAM" id="MobiDB-lite"/>
    </source>
</evidence>
<keyword evidence="7" id="KW-0808">Transferase</keyword>
<evidence type="ECO:0000256" key="7">
    <source>
        <dbReference type="ARBA" id="ARBA00022679"/>
    </source>
</evidence>
<dbReference type="CDD" id="cd05387">
    <property type="entry name" value="BY-kinase"/>
    <property type="match status" value="1"/>
</dbReference>
<dbReference type="EMBL" id="LNCU01000036">
    <property type="protein sequence ID" value="KWV58514.1"/>
    <property type="molecule type" value="Genomic_DNA"/>
</dbReference>
<keyword evidence="10" id="KW-0418">Kinase</keyword>
<feature type="domain" description="AAA" evidence="20">
    <location>
        <begin position="614"/>
        <end position="756"/>
    </location>
</feature>
<evidence type="ECO:0000256" key="3">
    <source>
        <dbReference type="ARBA" id="ARBA00008883"/>
    </source>
</evidence>
<evidence type="ECO:0000256" key="11">
    <source>
        <dbReference type="ARBA" id="ARBA00022840"/>
    </source>
</evidence>
<feature type="domain" description="Polysaccharide chain length determinant N-terminal" evidence="19">
    <location>
        <begin position="39"/>
        <end position="115"/>
    </location>
</feature>
<dbReference type="Pfam" id="PF02706">
    <property type="entry name" value="Wzz"/>
    <property type="match status" value="1"/>
</dbReference>
<dbReference type="Proteomes" id="UP000057737">
    <property type="component" value="Unassembled WGS sequence"/>
</dbReference>
<keyword evidence="8 18" id="KW-0812">Transmembrane</keyword>
<dbReference type="Pfam" id="PF13614">
    <property type="entry name" value="AAA_31"/>
    <property type="match status" value="1"/>
</dbReference>
<evidence type="ECO:0000256" key="18">
    <source>
        <dbReference type="SAM" id="Phobius"/>
    </source>
</evidence>
<feature type="transmembrane region" description="Helical" evidence="18">
    <location>
        <begin position="453"/>
        <end position="473"/>
    </location>
</feature>
<keyword evidence="16" id="KW-0175">Coiled coil</keyword>
<evidence type="ECO:0000256" key="2">
    <source>
        <dbReference type="ARBA" id="ARBA00007316"/>
    </source>
</evidence>
<dbReference type="PANTHER" id="PTHR32309:SF13">
    <property type="entry name" value="FERRIC ENTEROBACTIN TRANSPORT PROTEIN FEPE"/>
    <property type="match status" value="1"/>
</dbReference>
<dbReference type="SUPFAM" id="SSF52540">
    <property type="entry name" value="P-loop containing nucleoside triphosphate hydrolases"/>
    <property type="match status" value="1"/>
</dbReference>
<dbReference type="GO" id="GO:0005886">
    <property type="term" value="C:plasma membrane"/>
    <property type="evidence" value="ECO:0007669"/>
    <property type="project" value="UniProtKB-SubCell"/>
</dbReference>
<protein>
    <recommendedName>
        <fullName evidence="4">non-specific protein-tyrosine kinase</fullName>
        <ecNumber evidence="4">2.7.10.2</ecNumber>
    </recommendedName>
</protein>
<feature type="transmembrane region" description="Helical" evidence="18">
    <location>
        <begin position="37"/>
        <end position="56"/>
    </location>
</feature>
<evidence type="ECO:0000313" key="21">
    <source>
        <dbReference type="EMBL" id="KWV58514.1"/>
    </source>
</evidence>
<dbReference type="OrthoDB" id="230260at2"/>
<evidence type="ECO:0000256" key="5">
    <source>
        <dbReference type="ARBA" id="ARBA00022475"/>
    </source>
</evidence>
<evidence type="ECO:0000313" key="22">
    <source>
        <dbReference type="Proteomes" id="UP000057737"/>
    </source>
</evidence>
<dbReference type="AlphaFoldDB" id="A0A109K108"/>
<organism evidence="21 22">
    <name type="scientific">Bradyrhizobium macuxiense</name>
    <dbReference type="NCBI Taxonomy" id="1755647"/>
    <lineage>
        <taxon>Bacteria</taxon>
        <taxon>Pseudomonadati</taxon>
        <taxon>Pseudomonadota</taxon>
        <taxon>Alphaproteobacteria</taxon>
        <taxon>Hyphomicrobiales</taxon>
        <taxon>Nitrobacteraceae</taxon>
        <taxon>Bradyrhizobium</taxon>
    </lineage>
</organism>
<evidence type="ECO:0000256" key="4">
    <source>
        <dbReference type="ARBA" id="ARBA00011903"/>
    </source>
</evidence>
<dbReference type="NCBIfam" id="TIGR01007">
    <property type="entry name" value="eps_fam"/>
    <property type="match status" value="1"/>
</dbReference>
<dbReference type="RefSeq" id="WP_066503199.1">
    <property type="nucleotide sequence ID" value="NZ_LNCU01000036.1"/>
</dbReference>
<feature type="region of interest" description="Disordered" evidence="17">
    <location>
        <begin position="1"/>
        <end position="20"/>
    </location>
</feature>
<evidence type="ECO:0000259" key="19">
    <source>
        <dbReference type="Pfam" id="PF02706"/>
    </source>
</evidence>
<evidence type="ECO:0000256" key="15">
    <source>
        <dbReference type="ARBA" id="ARBA00051245"/>
    </source>
</evidence>
<evidence type="ECO:0000256" key="14">
    <source>
        <dbReference type="ARBA" id="ARBA00023137"/>
    </source>
</evidence>
<accession>A0A109K108</accession>
<proteinExistence type="inferred from homology"/>
<evidence type="ECO:0000256" key="1">
    <source>
        <dbReference type="ARBA" id="ARBA00004429"/>
    </source>
</evidence>
<evidence type="ECO:0000256" key="16">
    <source>
        <dbReference type="SAM" id="Coils"/>
    </source>
</evidence>
<evidence type="ECO:0000259" key="20">
    <source>
        <dbReference type="Pfam" id="PF13614"/>
    </source>
</evidence>